<accession>A0AAD3S4E2</accession>
<name>A0AAD3S4E2_NEPGR</name>
<evidence type="ECO:0000313" key="2">
    <source>
        <dbReference type="Proteomes" id="UP001279734"/>
    </source>
</evidence>
<proteinExistence type="predicted"/>
<dbReference type="Proteomes" id="UP001279734">
    <property type="component" value="Unassembled WGS sequence"/>
</dbReference>
<evidence type="ECO:0000313" key="1">
    <source>
        <dbReference type="EMBL" id="GMH04041.1"/>
    </source>
</evidence>
<protein>
    <submittedName>
        <fullName evidence="1">Uncharacterized protein</fullName>
    </submittedName>
</protein>
<gene>
    <name evidence="1" type="ORF">Nepgr_005880</name>
</gene>
<dbReference type="AlphaFoldDB" id="A0AAD3S4E2"/>
<keyword evidence="2" id="KW-1185">Reference proteome</keyword>
<reference evidence="1" key="1">
    <citation type="submission" date="2023-05" db="EMBL/GenBank/DDBJ databases">
        <title>Nepenthes gracilis genome sequencing.</title>
        <authorList>
            <person name="Fukushima K."/>
        </authorList>
    </citation>
    <scope>NUCLEOTIDE SEQUENCE</scope>
    <source>
        <strain evidence="1">SING2019-196</strain>
    </source>
</reference>
<comment type="caution">
    <text evidence="1">The sequence shown here is derived from an EMBL/GenBank/DDBJ whole genome shotgun (WGS) entry which is preliminary data.</text>
</comment>
<organism evidence="1 2">
    <name type="scientific">Nepenthes gracilis</name>
    <name type="common">Slender pitcher plant</name>
    <dbReference type="NCBI Taxonomy" id="150966"/>
    <lineage>
        <taxon>Eukaryota</taxon>
        <taxon>Viridiplantae</taxon>
        <taxon>Streptophyta</taxon>
        <taxon>Embryophyta</taxon>
        <taxon>Tracheophyta</taxon>
        <taxon>Spermatophyta</taxon>
        <taxon>Magnoliopsida</taxon>
        <taxon>eudicotyledons</taxon>
        <taxon>Gunneridae</taxon>
        <taxon>Pentapetalae</taxon>
        <taxon>Caryophyllales</taxon>
        <taxon>Nepenthaceae</taxon>
        <taxon>Nepenthes</taxon>
    </lineage>
</organism>
<sequence>MNTKLDLSPLTVSSSETWGRSVQCVIFGTWVSLFPSEFRNVYRQEWVFFNGFSDPDVIVSGSIGLICIKILWVGQLGC</sequence>
<dbReference type="EMBL" id="BSYO01000004">
    <property type="protein sequence ID" value="GMH04041.1"/>
    <property type="molecule type" value="Genomic_DNA"/>
</dbReference>